<keyword evidence="2" id="KW-0449">Lipoprotein</keyword>
<feature type="chain" id="PRO_5045770359" evidence="1">
    <location>
        <begin position="20"/>
        <end position="232"/>
    </location>
</feature>
<dbReference type="Proteomes" id="UP001595907">
    <property type="component" value="Unassembled WGS sequence"/>
</dbReference>
<gene>
    <name evidence="2" type="ORF">ACFOWM_07005</name>
</gene>
<evidence type="ECO:0000313" key="3">
    <source>
        <dbReference type="Proteomes" id="UP001595907"/>
    </source>
</evidence>
<sequence>MKKVGILCGMMLVVLQLQAQDINALLQKAKAKIETVNDYVATGKMKTNVAFLKVPIANVSVYFKKPNKLKVKSEKGISFIPKGAVSINLNNLTGTNQFIVIDAGTDKINGTVVRVAKLLPQDDNSDVVLSTVYIDEVNNLIKKAKTTTKDNGTYELEMTYGAYAAYGLPDKIIFSFNAKDYKLPKGITFDFDDGTAPAPKTAEEKMKGKKGRAEITFKNYIINKGVDDANFK</sequence>
<organism evidence="2 3">
    <name type="scientific">Ferruginibacter yonginensis</name>
    <dbReference type="NCBI Taxonomy" id="1310416"/>
    <lineage>
        <taxon>Bacteria</taxon>
        <taxon>Pseudomonadati</taxon>
        <taxon>Bacteroidota</taxon>
        <taxon>Chitinophagia</taxon>
        <taxon>Chitinophagales</taxon>
        <taxon>Chitinophagaceae</taxon>
        <taxon>Ferruginibacter</taxon>
    </lineage>
</organism>
<name>A0ABV8QTA9_9BACT</name>
<feature type="signal peptide" evidence="1">
    <location>
        <begin position="1"/>
        <end position="19"/>
    </location>
</feature>
<reference evidence="3" key="1">
    <citation type="journal article" date="2019" name="Int. J. Syst. Evol. Microbiol.">
        <title>The Global Catalogue of Microorganisms (GCM) 10K type strain sequencing project: providing services to taxonomists for standard genome sequencing and annotation.</title>
        <authorList>
            <consortium name="The Broad Institute Genomics Platform"/>
            <consortium name="The Broad Institute Genome Sequencing Center for Infectious Disease"/>
            <person name="Wu L."/>
            <person name="Ma J."/>
        </authorList>
    </citation>
    <scope>NUCLEOTIDE SEQUENCE [LARGE SCALE GENOMIC DNA]</scope>
    <source>
        <strain evidence="3">CECT 8289</strain>
    </source>
</reference>
<protein>
    <submittedName>
        <fullName evidence="2">Outer membrane lipoprotein carrier protein LolA</fullName>
    </submittedName>
</protein>
<evidence type="ECO:0000256" key="1">
    <source>
        <dbReference type="SAM" id="SignalP"/>
    </source>
</evidence>
<proteinExistence type="predicted"/>
<keyword evidence="3" id="KW-1185">Reference proteome</keyword>
<accession>A0ABV8QTA9</accession>
<dbReference type="RefSeq" id="WP_379708211.1">
    <property type="nucleotide sequence ID" value="NZ_JBHSCZ010000001.1"/>
</dbReference>
<keyword evidence="1" id="KW-0732">Signal</keyword>
<dbReference type="EMBL" id="JBHSCZ010000001">
    <property type="protein sequence ID" value="MFC4262618.1"/>
    <property type="molecule type" value="Genomic_DNA"/>
</dbReference>
<comment type="caution">
    <text evidence="2">The sequence shown here is derived from an EMBL/GenBank/DDBJ whole genome shotgun (WGS) entry which is preliminary data.</text>
</comment>
<evidence type="ECO:0000313" key="2">
    <source>
        <dbReference type="EMBL" id="MFC4262618.1"/>
    </source>
</evidence>